<accession>A0ABD3Q0I9</accession>
<gene>
    <name evidence="2" type="ORF">HJC23_009426</name>
</gene>
<proteinExistence type="predicted"/>
<comment type="caution">
    <text evidence="2">The sequence shown here is derived from an EMBL/GenBank/DDBJ whole genome shotgun (WGS) entry which is preliminary data.</text>
</comment>
<feature type="region of interest" description="Disordered" evidence="1">
    <location>
        <begin position="38"/>
        <end position="78"/>
    </location>
</feature>
<dbReference type="Proteomes" id="UP001516023">
    <property type="component" value="Unassembled WGS sequence"/>
</dbReference>
<organism evidence="2 3">
    <name type="scientific">Cyclotella cryptica</name>
    <dbReference type="NCBI Taxonomy" id="29204"/>
    <lineage>
        <taxon>Eukaryota</taxon>
        <taxon>Sar</taxon>
        <taxon>Stramenopiles</taxon>
        <taxon>Ochrophyta</taxon>
        <taxon>Bacillariophyta</taxon>
        <taxon>Coscinodiscophyceae</taxon>
        <taxon>Thalassiosirophycidae</taxon>
        <taxon>Stephanodiscales</taxon>
        <taxon>Stephanodiscaceae</taxon>
        <taxon>Cyclotella</taxon>
    </lineage>
</organism>
<evidence type="ECO:0000313" key="3">
    <source>
        <dbReference type="Proteomes" id="UP001516023"/>
    </source>
</evidence>
<name>A0ABD3Q0I9_9STRA</name>
<protein>
    <recommendedName>
        <fullName evidence="4">Mediator of RNA polymerase II transcription subunit 21</fullName>
    </recommendedName>
</protein>
<reference evidence="2 3" key="1">
    <citation type="journal article" date="2020" name="G3 (Bethesda)">
        <title>Improved Reference Genome for Cyclotella cryptica CCMP332, a Model for Cell Wall Morphogenesis, Salinity Adaptation, and Lipid Production in Diatoms (Bacillariophyta).</title>
        <authorList>
            <person name="Roberts W.R."/>
            <person name="Downey K.M."/>
            <person name="Ruck E.C."/>
            <person name="Traller J.C."/>
            <person name="Alverson A.J."/>
        </authorList>
    </citation>
    <scope>NUCLEOTIDE SEQUENCE [LARGE SCALE GENOMIC DNA]</scope>
    <source>
        <strain evidence="2 3">CCMP332</strain>
    </source>
</reference>
<evidence type="ECO:0000313" key="2">
    <source>
        <dbReference type="EMBL" id="KAL3793943.1"/>
    </source>
</evidence>
<dbReference type="AlphaFoldDB" id="A0ABD3Q0I9"/>
<evidence type="ECO:0008006" key="4">
    <source>
        <dbReference type="Google" id="ProtNLM"/>
    </source>
</evidence>
<keyword evidence="3" id="KW-1185">Reference proteome</keyword>
<dbReference type="EMBL" id="JABMIG020000085">
    <property type="protein sequence ID" value="KAL3793943.1"/>
    <property type="molecule type" value="Genomic_DNA"/>
</dbReference>
<sequence>MDRIEPDETPSQAWKNSLDSTCNRLMSHYLSLLRAATSDNPNSFEGNGDGDADGDQVGNDARAGGGPMQTPDDPPPPLAAAVSMNAMQAKLAAENLCVAASNALDLIRTLRLSALMLDEEAIRAEEEEEALEAAEVGLGAEEECAILEGKLIELRNKELGL</sequence>
<evidence type="ECO:0000256" key="1">
    <source>
        <dbReference type="SAM" id="MobiDB-lite"/>
    </source>
</evidence>